<proteinExistence type="predicted"/>
<keyword evidence="2" id="KW-1185">Reference proteome</keyword>
<name>K1L2I0_CECL9</name>
<comment type="caution">
    <text evidence="1">The sequence shown here is derived from an EMBL/GenBank/DDBJ whole genome shotgun (WGS) entry which is preliminary data.</text>
</comment>
<evidence type="ECO:0000313" key="1">
    <source>
        <dbReference type="EMBL" id="EKB49026.1"/>
    </source>
</evidence>
<accession>K1L2I0</accession>
<dbReference type="EMBL" id="AMGM01000035">
    <property type="protein sequence ID" value="EKB49026.1"/>
    <property type="molecule type" value="Genomic_DNA"/>
</dbReference>
<dbReference type="AlphaFoldDB" id="K1L2I0"/>
<evidence type="ECO:0000313" key="2">
    <source>
        <dbReference type="Proteomes" id="UP000004478"/>
    </source>
</evidence>
<sequence>MAVILNLMQAKTTQMKLLDNLYKWKNKWVDWRDKWLKTYFQFKKPPIRCFEKILNSNFI</sequence>
<organism evidence="1 2">
    <name type="scientific">Cecembia lonarensis (strain CCUG 58316 / KCTC 22772 / LW9)</name>
    <dbReference type="NCBI Taxonomy" id="1225176"/>
    <lineage>
        <taxon>Bacteria</taxon>
        <taxon>Pseudomonadati</taxon>
        <taxon>Bacteroidota</taxon>
        <taxon>Cytophagia</taxon>
        <taxon>Cytophagales</taxon>
        <taxon>Cyclobacteriaceae</taxon>
        <taxon>Cecembia</taxon>
    </lineage>
</organism>
<reference evidence="1 2" key="1">
    <citation type="journal article" date="2012" name="J. Bacteriol.">
        <title>Draft Genome Sequence of Cecembia lonarensis Strain LW9T, Isolated from Lonar Lake, a Haloalkaline Lake in India.</title>
        <authorList>
            <person name="Shivaji S."/>
            <person name="Ara S."/>
            <person name="Singh A."/>
            <person name="Pinnaka A.K."/>
        </authorList>
    </citation>
    <scope>NUCLEOTIDE SEQUENCE [LARGE SCALE GENOMIC DNA]</scope>
    <source>
        <strain evidence="1 2">LW9</strain>
    </source>
</reference>
<dbReference type="Proteomes" id="UP000004478">
    <property type="component" value="Unassembled WGS sequence"/>
</dbReference>
<gene>
    <name evidence="1" type="ORF">B879_02370</name>
</gene>
<protein>
    <submittedName>
        <fullName evidence="1">Uncharacterized protein</fullName>
    </submittedName>
</protein>